<evidence type="ECO:0000256" key="3">
    <source>
        <dbReference type="ARBA" id="ARBA00022553"/>
    </source>
</evidence>
<evidence type="ECO:0000256" key="2">
    <source>
        <dbReference type="ARBA" id="ARBA00012438"/>
    </source>
</evidence>
<name>A0ABP8XLJ5_9ACTN</name>
<keyword evidence="6 11" id="KW-0418">Kinase</keyword>
<dbReference type="PANTHER" id="PTHR24421">
    <property type="entry name" value="NITRATE/NITRITE SENSOR PROTEIN NARX-RELATED"/>
    <property type="match status" value="1"/>
</dbReference>
<organism evidence="11 12">
    <name type="scientific">Nocardioides conyzicola</name>
    <dbReference type="NCBI Taxonomy" id="1651781"/>
    <lineage>
        <taxon>Bacteria</taxon>
        <taxon>Bacillati</taxon>
        <taxon>Actinomycetota</taxon>
        <taxon>Actinomycetes</taxon>
        <taxon>Propionibacteriales</taxon>
        <taxon>Nocardioidaceae</taxon>
        <taxon>Nocardioides</taxon>
    </lineage>
</organism>
<comment type="caution">
    <text evidence="11">The sequence shown here is derived from an EMBL/GenBank/DDBJ whole genome shotgun (WGS) entry which is preliminary data.</text>
</comment>
<evidence type="ECO:0000259" key="10">
    <source>
        <dbReference type="SMART" id="SM00387"/>
    </source>
</evidence>
<dbReference type="InterPro" id="IPR003594">
    <property type="entry name" value="HATPase_dom"/>
</dbReference>
<dbReference type="Gene3D" id="3.30.565.10">
    <property type="entry name" value="Histidine kinase-like ATPase, C-terminal domain"/>
    <property type="match status" value="1"/>
</dbReference>
<dbReference type="Gene3D" id="1.20.5.1930">
    <property type="match status" value="1"/>
</dbReference>
<keyword evidence="7" id="KW-0067">ATP-binding</keyword>
<keyword evidence="5" id="KW-0547">Nucleotide-binding</keyword>
<evidence type="ECO:0000256" key="4">
    <source>
        <dbReference type="ARBA" id="ARBA00022679"/>
    </source>
</evidence>
<dbReference type="GO" id="GO:0016301">
    <property type="term" value="F:kinase activity"/>
    <property type="evidence" value="ECO:0007669"/>
    <property type="project" value="UniProtKB-KW"/>
</dbReference>
<accession>A0ABP8XLJ5</accession>
<evidence type="ECO:0000256" key="9">
    <source>
        <dbReference type="SAM" id="Phobius"/>
    </source>
</evidence>
<dbReference type="Proteomes" id="UP001499974">
    <property type="component" value="Unassembled WGS sequence"/>
</dbReference>
<dbReference type="RefSeq" id="WP_345522174.1">
    <property type="nucleotide sequence ID" value="NZ_BAABKM010000002.1"/>
</dbReference>
<feature type="transmembrane region" description="Helical" evidence="9">
    <location>
        <begin position="125"/>
        <end position="148"/>
    </location>
</feature>
<feature type="transmembrane region" description="Helical" evidence="9">
    <location>
        <begin position="188"/>
        <end position="217"/>
    </location>
</feature>
<feature type="transmembrane region" description="Helical" evidence="9">
    <location>
        <begin position="32"/>
        <end position="50"/>
    </location>
</feature>
<dbReference type="InterPro" id="IPR050482">
    <property type="entry name" value="Sensor_HK_TwoCompSys"/>
</dbReference>
<proteinExistence type="predicted"/>
<gene>
    <name evidence="11" type="ORF">GCM10023349_30050</name>
</gene>
<dbReference type="SMART" id="SM00387">
    <property type="entry name" value="HATPase_c"/>
    <property type="match status" value="1"/>
</dbReference>
<evidence type="ECO:0000256" key="5">
    <source>
        <dbReference type="ARBA" id="ARBA00022741"/>
    </source>
</evidence>
<comment type="catalytic activity">
    <reaction evidence="1">
        <text>ATP + protein L-histidine = ADP + protein N-phospho-L-histidine.</text>
        <dbReference type="EC" id="2.7.13.3"/>
    </reaction>
</comment>
<evidence type="ECO:0000256" key="1">
    <source>
        <dbReference type="ARBA" id="ARBA00000085"/>
    </source>
</evidence>
<sequence length="435" mass="46514">MTETLTMPTATPTTPRVVERPRGVRRVLYESAYSLSAFPIALVAFIVVVIDLALGLGLAIFIGGILLISVGVMVARGFARFERIRLRGMLGREAPTPRYLCAPAGSGFWRRQLTPLKDAQSWLDVVWALVGLATGTFAFAVTLAWWTATVTGLTYWFWQHWIPEGDESGLADLLGLGEGRTTESLLNLALGVVLLLTLPWAVRLVTVIHASLAWVLLSSRAELQHEVARVEGGRDAARVAEAESMRRLERDIHDGPQQRLVRLTMDLGRAKRQVADDPSRAAATIDEALAQARETVAELRSLSRGIAPPLLVDRGLAAALEEMLAQSVVPVEARIDVPAQLPPHVETAVYFVVAEALTNVAKHSGATSASVSVVDAGSQVEVRVEDDGVGGAHPAKGLGLAGLRQRLTAVDGTLEITSPEGAGTVLVARIPVLAG</sequence>
<keyword evidence="12" id="KW-1185">Reference proteome</keyword>
<dbReference type="SUPFAM" id="SSF55874">
    <property type="entry name" value="ATPase domain of HSP90 chaperone/DNA topoisomerase II/histidine kinase"/>
    <property type="match status" value="1"/>
</dbReference>
<dbReference type="InterPro" id="IPR011712">
    <property type="entry name" value="Sig_transdc_His_kin_sub3_dim/P"/>
</dbReference>
<keyword evidence="9" id="KW-0812">Transmembrane</keyword>
<dbReference type="InterPro" id="IPR025828">
    <property type="entry name" value="Put_sensor_dom"/>
</dbReference>
<keyword evidence="8" id="KW-0902">Two-component regulatory system</keyword>
<protein>
    <recommendedName>
        <fullName evidence="2">histidine kinase</fullName>
        <ecNumber evidence="2">2.7.13.3</ecNumber>
    </recommendedName>
</protein>
<evidence type="ECO:0000256" key="7">
    <source>
        <dbReference type="ARBA" id="ARBA00022840"/>
    </source>
</evidence>
<dbReference type="Pfam" id="PF07730">
    <property type="entry name" value="HisKA_3"/>
    <property type="match status" value="1"/>
</dbReference>
<evidence type="ECO:0000313" key="12">
    <source>
        <dbReference type="Proteomes" id="UP001499974"/>
    </source>
</evidence>
<keyword evidence="3" id="KW-0597">Phosphoprotein</keyword>
<feature type="transmembrane region" description="Helical" evidence="9">
    <location>
        <begin position="56"/>
        <end position="79"/>
    </location>
</feature>
<evidence type="ECO:0000313" key="11">
    <source>
        <dbReference type="EMBL" id="GAA4709146.1"/>
    </source>
</evidence>
<keyword evidence="9" id="KW-1133">Transmembrane helix</keyword>
<dbReference type="Pfam" id="PF02518">
    <property type="entry name" value="HATPase_c"/>
    <property type="match status" value="1"/>
</dbReference>
<evidence type="ECO:0000256" key="6">
    <source>
        <dbReference type="ARBA" id="ARBA00022777"/>
    </source>
</evidence>
<reference evidence="12" key="1">
    <citation type="journal article" date="2019" name="Int. J. Syst. Evol. Microbiol.">
        <title>The Global Catalogue of Microorganisms (GCM) 10K type strain sequencing project: providing services to taxonomists for standard genome sequencing and annotation.</title>
        <authorList>
            <consortium name="The Broad Institute Genomics Platform"/>
            <consortium name="The Broad Institute Genome Sequencing Center for Infectious Disease"/>
            <person name="Wu L."/>
            <person name="Ma J."/>
        </authorList>
    </citation>
    <scope>NUCLEOTIDE SEQUENCE [LARGE SCALE GENOMIC DNA]</scope>
    <source>
        <strain evidence="12">JCM 18531</strain>
    </source>
</reference>
<dbReference type="InterPro" id="IPR036890">
    <property type="entry name" value="HATPase_C_sf"/>
</dbReference>
<dbReference type="Pfam" id="PF13796">
    <property type="entry name" value="Sensor"/>
    <property type="match status" value="1"/>
</dbReference>
<dbReference type="EMBL" id="BAABKM010000002">
    <property type="protein sequence ID" value="GAA4709146.1"/>
    <property type="molecule type" value="Genomic_DNA"/>
</dbReference>
<evidence type="ECO:0000256" key="8">
    <source>
        <dbReference type="ARBA" id="ARBA00023012"/>
    </source>
</evidence>
<dbReference type="PANTHER" id="PTHR24421:SF10">
    <property type="entry name" value="NITRATE_NITRITE SENSOR PROTEIN NARQ"/>
    <property type="match status" value="1"/>
</dbReference>
<dbReference type="EC" id="2.7.13.3" evidence="2"/>
<feature type="domain" description="Histidine kinase/HSP90-like ATPase" evidence="10">
    <location>
        <begin position="344"/>
        <end position="434"/>
    </location>
</feature>
<keyword evidence="9" id="KW-0472">Membrane</keyword>
<dbReference type="CDD" id="cd16917">
    <property type="entry name" value="HATPase_UhpB-NarQ-NarX-like"/>
    <property type="match status" value="1"/>
</dbReference>
<keyword evidence="4" id="KW-0808">Transferase</keyword>